<dbReference type="Proteomes" id="UP000199652">
    <property type="component" value="Unassembled WGS sequence"/>
</dbReference>
<proteinExistence type="predicted"/>
<accession>A0A1H3GNG5</accession>
<dbReference type="STRING" id="1528.SAMN04488579_11457"/>
<name>A0A1H3GNG5_EUBBA</name>
<evidence type="ECO:0000313" key="1">
    <source>
        <dbReference type="EMBL" id="SDY04515.1"/>
    </source>
</evidence>
<sequence length="137" mass="15333">MKERQIPDNCVRICIDEQRVDRFTGRLVGIALEEAIPFDGIGEFIIKVDEAFNRIGKPQPSQIIRSFKAGMGAPVSYCGTPQHFYQSSEILNMCGKVKTIDLIMMTRKHAEWQGVLKAVDGALIGTFQNVTECLTQL</sequence>
<dbReference type="EMBL" id="FNOU01000014">
    <property type="protein sequence ID" value="SDY04515.1"/>
    <property type="molecule type" value="Genomic_DNA"/>
</dbReference>
<organism evidence="1 2">
    <name type="scientific">Eubacterium barkeri</name>
    <name type="common">Clostridium barkeri</name>
    <dbReference type="NCBI Taxonomy" id="1528"/>
    <lineage>
        <taxon>Bacteria</taxon>
        <taxon>Bacillati</taxon>
        <taxon>Bacillota</taxon>
        <taxon>Clostridia</taxon>
        <taxon>Eubacteriales</taxon>
        <taxon>Eubacteriaceae</taxon>
        <taxon>Eubacterium</taxon>
    </lineage>
</organism>
<dbReference type="AlphaFoldDB" id="A0A1H3GNG5"/>
<keyword evidence="2" id="KW-1185">Reference proteome</keyword>
<dbReference type="RefSeq" id="WP_090245707.1">
    <property type="nucleotide sequence ID" value="NZ_FNOU01000014.1"/>
</dbReference>
<protein>
    <submittedName>
        <fullName evidence="1">Uncharacterized protein</fullName>
    </submittedName>
</protein>
<evidence type="ECO:0000313" key="2">
    <source>
        <dbReference type="Proteomes" id="UP000199652"/>
    </source>
</evidence>
<dbReference type="OrthoDB" id="2086691at2"/>
<reference evidence="2" key="1">
    <citation type="submission" date="2016-10" db="EMBL/GenBank/DDBJ databases">
        <authorList>
            <person name="Varghese N."/>
            <person name="Submissions S."/>
        </authorList>
    </citation>
    <scope>NUCLEOTIDE SEQUENCE [LARGE SCALE GENOMIC DNA]</scope>
    <source>
        <strain evidence="2">VPI 5359</strain>
    </source>
</reference>
<gene>
    <name evidence="1" type="ORF">SAMN04488579_11457</name>
</gene>